<keyword evidence="1" id="KW-0560">Oxidoreductase</keyword>
<gene>
    <name evidence="3" type="ORF">AAF712_002777</name>
</gene>
<evidence type="ECO:0000256" key="1">
    <source>
        <dbReference type="ARBA" id="ARBA00023002"/>
    </source>
</evidence>
<dbReference type="InterPro" id="IPR036291">
    <property type="entry name" value="NAD(P)-bd_dom_sf"/>
</dbReference>
<dbReference type="PANTHER" id="PTHR43401:SF2">
    <property type="entry name" value="L-THREONINE 3-DEHYDROGENASE"/>
    <property type="match status" value="1"/>
</dbReference>
<feature type="domain" description="Alcohol dehydrogenase-like C-terminal" evidence="2">
    <location>
        <begin position="2"/>
        <end position="103"/>
    </location>
</feature>
<dbReference type="Proteomes" id="UP001437256">
    <property type="component" value="Unassembled WGS sequence"/>
</dbReference>
<evidence type="ECO:0000313" key="3">
    <source>
        <dbReference type="EMBL" id="KAL0070285.1"/>
    </source>
</evidence>
<dbReference type="Gene3D" id="3.40.50.720">
    <property type="entry name" value="NAD(P)-binding Rossmann-like Domain"/>
    <property type="match status" value="1"/>
</dbReference>
<reference evidence="3 4" key="1">
    <citation type="submission" date="2024-05" db="EMBL/GenBank/DDBJ databases">
        <title>A draft genome resource for the thread blight pathogen Marasmius tenuissimus strain MS-2.</title>
        <authorList>
            <person name="Yulfo-Soto G.E."/>
            <person name="Baruah I.K."/>
            <person name="Amoako-Attah I."/>
            <person name="Bukari Y."/>
            <person name="Meinhardt L.W."/>
            <person name="Bailey B.A."/>
            <person name="Cohen S.P."/>
        </authorList>
    </citation>
    <scope>NUCLEOTIDE SEQUENCE [LARGE SCALE GENOMIC DNA]</scope>
    <source>
        <strain evidence="3 4">MS-2</strain>
    </source>
</reference>
<proteinExistence type="predicted"/>
<name>A0ABR3A9T7_9AGAR</name>
<dbReference type="InterPro" id="IPR050129">
    <property type="entry name" value="Zn_alcohol_dh"/>
</dbReference>
<evidence type="ECO:0000259" key="2">
    <source>
        <dbReference type="Pfam" id="PF00107"/>
    </source>
</evidence>
<keyword evidence="4" id="KW-1185">Reference proteome</keyword>
<dbReference type="Gene3D" id="3.90.180.10">
    <property type="entry name" value="Medium-chain alcohol dehydrogenases, catalytic domain"/>
    <property type="match status" value="1"/>
</dbReference>
<sequence>MDVAKKVGAADEYFEIDRDHPEEDWKRLGSENPNGFRGVIEATGSVKVLNRSLDFVSPGGTLVLYGLYPNEPLQWSAMKIFANEIKIIGTIGQHDTFSKAVDYLDGGKVNVKGMVSRVYTHSEFEKALRDLDNKSCMKIAVKPGR</sequence>
<dbReference type="Pfam" id="PF00107">
    <property type="entry name" value="ADH_zinc_N"/>
    <property type="match status" value="1"/>
</dbReference>
<organism evidence="3 4">
    <name type="scientific">Marasmius tenuissimus</name>
    <dbReference type="NCBI Taxonomy" id="585030"/>
    <lineage>
        <taxon>Eukaryota</taxon>
        <taxon>Fungi</taxon>
        <taxon>Dikarya</taxon>
        <taxon>Basidiomycota</taxon>
        <taxon>Agaricomycotina</taxon>
        <taxon>Agaricomycetes</taxon>
        <taxon>Agaricomycetidae</taxon>
        <taxon>Agaricales</taxon>
        <taxon>Marasmiineae</taxon>
        <taxon>Marasmiaceae</taxon>
        <taxon>Marasmius</taxon>
    </lineage>
</organism>
<dbReference type="EMBL" id="JBBXMP010000008">
    <property type="protein sequence ID" value="KAL0070285.1"/>
    <property type="molecule type" value="Genomic_DNA"/>
</dbReference>
<dbReference type="InterPro" id="IPR013149">
    <property type="entry name" value="ADH-like_C"/>
</dbReference>
<accession>A0ABR3A9T7</accession>
<dbReference type="PANTHER" id="PTHR43401">
    <property type="entry name" value="L-THREONINE 3-DEHYDROGENASE"/>
    <property type="match status" value="1"/>
</dbReference>
<comment type="caution">
    <text evidence="3">The sequence shown here is derived from an EMBL/GenBank/DDBJ whole genome shotgun (WGS) entry which is preliminary data.</text>
</comment>
<evidence type="ECO:0000313" key="4">
    <source>
        <dbReference type="Proteomes" id="UP001437256"/>
    </source>
</evidence>
<protein>
    <recommendedName>
        <fullName evidence="2">Alcohol dehydrogenase-like C-terminal domain-containing protein</fullName>
    </recommendedName>
</protein>
<dbReference type="SUPFAM" id="SSF51735">
    <property type="entry name" value="NAD(P)-binding Rossmann-fold domains"/>
    <property type="match status" value="1"/>
</dbReference>